<sequence>MSTLSNIEEKIFAEKTGGIEIDQGKALANVRVLDLLREACLIESFFPVYISKVMELFWYDLEATAMFSTEGYEAYVHYMVLRRYLDIIGYKPIKDEEVVKVREQNKDEVFDDTISELVNFMATEHFASNFFKDLSQETNEPALNHMLIGFSA</sequence>
<dbReference type="EMBL" id="PEZZ01000036">
    <property type="protein sequence ID" value="PIS04771.1"/>
    <property type="molecule type" value="Genomic_DNA"/>
</dbReference>
<proteinExistence type="predicted"/>
<evidence type="ECO:0008006" key="3">
    <source>
        <dbReference type="Google" id="ProtNLM"/>
    </source>
</evidence>
<feature type="non-terminal residue" evidence="1">
    <location>
        <position position="152"/>
    </location>
</feature>
<organism evidence="1 2">
    <name type="scientific">Candidatus Buchananbacteria bacterium CG10_big_fil_rev_8_21_14_0_10_42_9</name>
    <dbReference type="NCBI Taxonomy" id="1974526"/>
    <lineage>
        <taxon>Bacteria</taxon>
        <taxon>Candidatus Buchananiibacteriota</taxon>
    </lineage>
</organism>
<dbReference type="InterPro" id="IPR012348">
    <property type="entry name" value="RNR-like"/>
</dbReference>
<reference evidence="2" key="1">
    <citation type="submission" date="2017-09" db="EMBL/GenBank/DDBJ databases">
        <title>Depth-based differentiation of microbial function through sediment-hosted aquifers and enrichment of novel symbionts in the deep terrestrial subsurface.</title>
        <authorList>
            <person name="Probst A.J."/>
            <person name="Ladd B."/>
            <person name="Jarett J.K."/>
            <person name="Geller-Mcgrath D.E."/>
            <person name="Sieber C.M.K."/>
            <person name="Emerson J.B."/>
            <person name="Anantharaman K."/>
            <person name="Thomas B.C."/>
            <person name="Malmstrom R."/>
            <person name="Stieglmeier M."/>
            <person name="Klingl A."/>
            <person name="Woyke T."/>
            <person name="Ryan C.M."/>
            <person name="Banfield J.F."/>
        </authorList>
    </citation>
    <scope>NUCLEOTIDE SEQUENCE [LARGE SCALE GENOMIC DNA]</scope>
</reference>
<dbReference type="AlphaFoldDB" id="A0A2H0W2Q0"/>
<name>A0A2H0W2Q0_9BACT</name>
<evidence type="ECO:0000313" key="2">
    <source>
        <dbReference type="Proteomes" id="UP000230935"/>
    </source>
</evidence>
<protein>
    <recommendedName>
        <fullName evidence="3">Ferritin/DPS protein domain-containing protein</fullName>
    </recommendedName>
</protein>
<comment type="caution">
    <text evidence="1">The sequence shown here is derived from an EMBL/GenBank/DDBJ whole genome shotgun (WGS) entry which is preliminary data.</text>
</comment>
<accession>A0A2H0W2Q0</accession>
<gene>
    <name evidence="1" type="ORF">COT81_04775</name>
</gene>
<dbReference type="Proteomes" id="UP000230935">
    <property type="component" value="Unassembled WGS sequence"/>
</dbReference>
<dbReference type="GO" id="GO:0016491">
    <property type="term" value="F:oxidoreductase activity"/>
    <property type="evidence" value="ECO:0007669"/>
    <property type="project" value="InterPro"/>
</dbReference>
<dbReference type="Gene3D" id="1.10.620.20">
    <property type="entry name" value="Ribonucleotide Reductase, subunit A"/>
    <property type="match status" value="1"/>
</dbReference>
<evidence type="ECO:0000313" key="1">
    <source>
        <dbReference type="EMBL" id="PIS04771.1"/>
    </source>
</evidence>